<sequence length="293" mass="32052">MTKYPQCQNILVDADELLSSSALSASPDFIKEEVKTAAANFEKDTVALLEQLRRSSWSAWAVFAAIYTIGQQNGKKMTIKPFNKFDANFSFEQNAFAAPVELDKATPQGKRILACSSNPTGTVRSASVLTDPQGQPYLGRGGGSDTEIRFNALMWVPPPGGGAVAPGAEADEILLHEMGHGLRQMRGQMQCSGVSDNPAYDTREEFVAILISNLYRSERRRPGLRSDHGANSPPLFAALSDSATFLSTGNHKDYIHQMFEEDLVFAKNLSNVSCPFNPVKVFFEKYGKIFGGK</sequence>
<dbReference type="InterPro" id="IPR028208">
    <property type="entry name" value="Effector_pro_NleD-like"/>
</dbReference>
<proteinExistence type="predicted"/>
<gene>
    <name evidence="1" type="ORF">BN874_2260008</name>
</gene>
<keyword evidence="2" id="KW-1185">Reference proteome</keyword>
<name>A0A7U7GBG5_9GAMM</name>
<protein>
    <submittedName>
        <fullName evidence="1">Uncharacterized protein</fullName>
    </submittedName>
</protein>
<dbReference type="Pfam" id="PF14891">
    <property type="entry name" value="Peptidase_M91"/>
    <property type="match status" value="1"/>
</dbReference>
<evidence type="ECO:0000313" key="2">
    <source>
        <dbReference type="Proteomes" id="UP000019184"/>
    </source>
</evidence>
<dbReference type="AlphaFoldDB" id="A0A7U7GBG5"/>
<comment type="caution">
    <text evidence="1">The sequence shown here is derived from an EMBL/GenBank/DDBJ whole genome shotgun (WGS) entry which is preliminary data.</text>
</comment>
<reference evidence="1 2" key="1">
    <citation type="journal article" date="2014" name="ISME J.">
        <title>Candidatus Competibacter-lineage genomes retrieved from metagenomes reveal functional metabolic diversity.</title>
        <authorList>
            <person name="McIlroy S.J."/>
            <person name="Albertsen M."/>
            <person name="Andresen E.K."/>
            <person name="Saunders A.M."/>
            <person name="Kristiansen R."/>
            <person name="Stokholm-Bjerregaard M."/>
            <person name="Nielsen K.L."/>
            <person name="Nielsen P.H."/>
        </authorList>
    </citation>
    <scope>NUCLEOTIDE SEQUENCE [LARGE SCALE GENOMIC DNA]</scope>
    <source>
        <strain evidence="1 2">Run_B_J11</strain>
    </source>
</reference>
<evidence type="ECO:0000313" key="1">
    <source>
        <dbReference type="EMBL" id="CDH45346.1"/>
    </source>
</evidence>
<dbReference type="RefSeq" id="WP_195912165.1">
    <property type="nucleotide sequence ID" value="NZ_CBTK010000142.1"/>
</dbReference>
<organism evidence="1 2">
    <name type="scientific">Candidatus Contendobacter odensis Run_B_J11</name>
    <dbReference type="NCBI Taxonomy" id="1400861"/>
    <lineage>
        <taxon>Bacteria</taxon>
        <taxon>Pseudomonadati</taxon>
        <taxon>Pseudomonadota</taxon>
        <taxon>Gammaproteobacteria</taxon>
        <taxon>Candidatus Competibacteraceae</taxon>
        <taxon>Candidatus Contendibacter</taxon>
    </lineage>
</organism>
<dbReference type="Proteomes" id="UP000019184">
    <property type="component" value="Unassembled WGS sequence"/>
</dbReference>
<dbReference type="EMBL" id="CBTK010000142">
    <property type="protein sequence ID" value="CDH45346.1"/>
    <property type="molecule type" value="Genomic_DNA"/>
</dbReference>
<accession>A0A7U7GBG5</accession>